<comment type="similarity">
    <text evidence="1 4">Belongs to the ABC-2 integral membrane protein family.</text>
</comment>
<dbReference type="PROSITE" id="PS51012">
    <property type="entry name" value="ABC_TM2"/>
    <property type="match status" value="1"/>
</dbReference>
<feature type="transmembrane region" description="Helical" evidence="4">
    <location>
        <begin position="108"/>
        <end position="136"/>
    </location>
</feature>
<feature type="transmembrane region" description="Helical" evidence="4">
    <location>
        <begin position="176"/>
        <end position="197"/>
    </location>
</feature>
<evidence type="ECO:0000313" key="7">
    <source>
        <dbReference type="Proteomes" id="UP001484535"/>
    </source>
</evidence>
<evidence type="ECO:0000256" key="1">
    <source>
        <dbReference type="ARBA" id="ARBA00007783"/>
    </source>
</evidence>
<feature type="transmembrane region" description="Helical" evidence="4">
    <location>
        <begin position="142"/>
        <end position="164"/>
    </location>
</feature>
<keyword evidence="4" id="KW-0812">Transmembrane</keyword>
<evidence type="ECO:0000256" key="2">
    <source>
        <dbReference type="ARBA" id="ARBA00022448"/>
    </source>
</evidence>
<dbReference type="PANTHER" id="PTHR30413">
    <property type="entry name" value="INNER MEMBRANE TRANSPORT PERMEASE"/>
    <property type="match status" value="1"/>
</dbReference>
<evidence type="ECO:0000256" key="3">
    <source>
        <dbReference type="ARBA" id="ARBA00022903"/>
    </source>
</evidence>
<dbReference type="EMBL" id="JBDLBR010000004">
    <property type="protein sequence ID" value="MEN7538096.1"/>
    <property type="molecule type" value="Genomic_DNA"/>
</dbReference>
<evidence type="ECO:0000256" key="4">
    <source>
        <dbReference type="RuleBase" id="RU361157"/>
    </source>
</evidence>
<keyword evidence="2 4" id="KW-0813">Transport</keyword>
<reference evidence="6 7" key="1">
    <citation type="submission" date="2024-05" db="EMBL/GenBank/DDBJ databases">
        <authorList>
            <person name="Park S."/>
        </authorList>
    </citation>
    <scope>NUCLEOTIDE SEQUENCE [LARGE SCALE GENOMIC DNA]</scope>
    <source>
        <strain evidence="6 7">DGU5</strain>
    </source>
</reference>
<keyword evidence="4" id="KW-0472">Membrane</keyword>
<comment type="caution">
    <text evidence="6">The sequence shown here is derived from an EMBL/GenBank/DDBJ whole genome shotgun (WGS) entry which is preliminary data.</text>
</comment>
<accession>A0ABV0D194</accession>
<dbReference type="RefSeq" id="WP_346785551.1">
    <property type="nucleotide sequence ID" value="NZ_JBDLBR010000004.1"/>
</dbReference>
<protein>
    <recommendedName>
        <fullName evidence="4">Transport permease protein</fullName>
    </recommendedName>
</protein>
<feature type="domain" description="ABC transmembrane type-2" evidence="5">
    <location>
        <begin position="32"/>
        <end position="253"/>
    </location>
</feature>
<dbReference type="InterPro" id="IPR047817">
    <property type="entry name" value="ABC2_TM_bact-type"/>
</dbReference>
<gene>
    <name evidence="6" type="ORF">ABDJ38_13010</name>
</gene>
<keyword evidence="3" id="KW-0972">Capsule biogenesis/degradation</keyword>
<keyword evidence="4" id="KW-1003">Cell membrane</keyword>
<proteinExistence type="inferred from homology"/>
<dbReference type="InterPro" id="IPR000412">
    <property type="entry name" value="ABC_2_transport"/>
</dbReference>
<dbReference type="Proteomes" id="UP001484535">
    <property type="component" value="Unassembled WGS sequence"/>
</dbReference>
<feature type="transmembrane region" description="Helical" evidence="4">
    <location>
        <begin position="34"/>
        <end position="54"/>
    </location>
</feature>
<feature type="transmembrane region" description="Helical" evidence="4">
    <location>
        <begin position="232"/>
        <end position="250"/>
    </location>
</feature>
<sequence length="260" mass="28982">MANFSQGIRVQLKVVKALMIRELVTRFGRENIGFLWIMAEPLMFAGLVGMVWSFLRGPEYHGISVVAFVVTGYIPLTFLRHSFGRSAKIFQSNSSLLYHRQVKVLDFIFVRVSIEAVGAMMAYIFAGIVLLFFGFFPIPSDVGALVAGWAIYVAFVLAVSTVLAPLSEMSEVVEKLVPISVYISIPFSGVFNMASWLPANVREALLWSPMVTGMELMRYGLFGDMVTPYYDVIRALAVTLVCLVVGLILCRRVRRTLTLS</sequence>
<keyword evidence="4" id="KW-1133">Transmembrane helix</keyword>
<evidence type="ECO:0000259" key="5">
    <source>
        <dbReference type="PROSITE" id="PS51012"/>
    </source>
</evidence>
<name>A0ABV0D194_9SPHN</name>
<comment type="subcellular location">
    <subcellularLocation>
        <location evidence="4">Cell inner membrane</location>
        <topology evidence="4">Multi-pass membrane protein</topology>
    </subcellularLocation>
</comment>
<dbReference type="PANTHER" id="PTHR30413:SF10">
    <property type="entry name" value="CAPSULE POLYSACCHARIDE EXPORT INNER-MEMBRANE PROTEIN CTRC"/>
    <property type="match status" value="1"/>
</dbReference>
<evidence type="ECO:0000313" key="6">
    <source>
        <dbReference type="EMBL" id="MEN7538096.1"/>
    </source>
</evidence>
<organism evidence="6 7">
    <name type="scientific">Aurantiacibacter flavus</name>
    <dbReference type="NCBI Taxonomy" id="3145232"/>
    <lineage>
        <taxon>Bacteria</taxon>
        <taxon>Pseudomonadati</taxon>
        <taxon>Pseudomonadota</taxon>
        <taxon>Alphaproteobacteria</taxon>
        <taxon>Sphingomonadales</taxon>
        <taxon>Erythrobacteraceae</taxon>
        <taxon>Aurantiacibacter</taxon>
    </lineage>
</organism>
<keyword evidence="7" id="KW-1185">Reference proteome</keyword>
<feature type="transmembrane region" description="Helical" evidence="4">
    <location>
        <begin position="60"/>
        <end position="79"/>
    </location>
</feature>
<dbReference type="PRINTS" id="PR00164">
    <property type="entry name" value="ABC2TRNSPORT"/>
</dbReference>